<proteinExistence type="predicted"/>
<protein>
    <submittedName>
        <fullName evidence="1">Uncharacterized protein</fullName>
    </submittedName>
</protein>
<keyword evidence="2" id="KW-1185">Reference proteome</keyword>
<dbReference type="Proteomes" id="UP000827872">
    <property type="component" value="Linkage Group LG13"/>
</dbReference>
<comment type="caution">
    <text evidence="1">The sequence shown here is derived from an EMBL/GenBank/DDBJ whole genome shotgun (WGS) entry which is preliminary data.</text>
</comment>
<reference evidence="1" key="1">
    <citation type="submission" date="2021-08" db="EMBL/GenBank/DDBJ databases">
        <title>The first chromosome-level gecko genome reveals the dynamic sex chromosomes of Neotropical dwarf geckos (Sphaerodactylidae: Sphaerodactylus).</title>
        <authorList>
            <person name="Pinto B.J."/>
            <person name="Keating S.E."/>
            <person name="Gamble T."/>
        </authorList>
    </citation>
    <scope>NUCLEOTIDE SEQUENCE</scope>
    <source>
        <strain evidence="1">TG3544</strain>
    </source>
</reference>
<name>A0ACB8FY24_9SAUR</name>
<evidence type="ECO:0000313" key="2">
    <source>
        <dbReference type="Proteomes" id="UP000827872"/>
    </source>
</evidence>
<accession>A0ACB8FY24</accession>
<sequence length="117" mass="13103">MRGTRLLFSSRGAVPGPSTYIRFQSARQEGFHLSRSLPRDTHLQAHPYACRSLGINMQITALNASSRELSMPRMDRQVAHLLSESPSFSVQRRGRKPEKTHGRPPPPPPRFVTAATN</sequence>
<organism evidence="1 2">
    <name type="scientific">Sphaerodactylus townsendi</name>
    <dbReference type="NCBI Taxonomy" id="933632"/>
    <lineage>
        <taxon>Eukaryota</taxon>
        <taxon>Metazoa</taxon>
        <taxon>Chordata</taxon>
        <taxon>Craniata</taxon>
        <taxon>Vertebrata</taxon>
        <taxon>Euteleostomi</taxon>
        <taxon>Lepidosauria</taxon>
        <taxon>Squamata</taxon>
        <taxon>Bifurcata</taxon>
        <taxon>Gekkota</taxon>
        <taxon>Sphaerodactylidae</taxon>
        <taxon>Sphaerodactylus</taxon>
    </lineage>
</organism>
<dbReference type="EMBL" id="CM037626">
    <property type="protein sequence ID" value="KAH8011997.1"/>
    <property type="molecule type" value="Genomic_DNA"/>
</dbReference>
<gene>
    <name evidence="1" type="ORF">K3G42_013438</name>
</gene>
<evidence type="ECO:0000313" key="1">
    <source>
        <dbReference type="EMBL" id="KAH8011997.1"/>
    </source>
</evidence>